<evidence type="ECO:0000313" key="3">
    <source>
        <dbReference type="Proteomes" id="UP001230685"/>
    </source>
</evidence>
<feature type="domain" description="CheW-like" evidence="1">
    <location>
        <begin position="2"/>
        <end position="139"/>
    </location>
</feature>
<reference evidence="2 3" key="1">
    <citation type="submission" date="2023-07" db="EMBL/GenBank/DDBJ databases">
        <authorList>
            <person name="Kim M.K."/>
        </authorList>
    </citation>
    <scope>NUCLEOTIDE SEQUENCE [LARGE SCALE GENOMIC DNA]</scope>
    <source>
        <strain evidence="2 3">KR1UV-12</strain>
    </source>
</reference>
<name>A0ABT9EGC0_9SPHN</name>
<dbReference type="PROSITE" id="PS50851">
    <property type="entry name" value="CHEW"/>
    <property type="match status" value="1"/>
</dbReference>
<dbReference type="Pfam" id="PF01584">
    <property type="entry name" value="CheW"/>
    <property type="match status" value="1"/>
</dbReference>
<comment type="caution">
    <text evidence="2">The sequence shown here is derived from an EMBL/GenBank/DDBJ whole genome shotgun (WGS) entry which is preliminary data.</text>
</comment>
<accession>A0ABT9EGC0</accession>
<protein>
    <submittedName>
        <fullName evidence="2">Chemotaxis protein CheW</fullName>
    </submittedName>
</protein>
<dbReference type="EMBL" id="JAUUDS010000001">
    <property type="protein sequence ID" value="MDP1026020.1"/>
    <property type="molecule type" value="Genomic_DNA"/>
</dbReference>
<dbReference type="SMART" id="SM00260">
    <property type="entry name" value="CheW"/>
    <property type="match status" value="1"/>
</dbReference>
<keyword evidence="3" id="KW-1185">Reference proteome</keyword>
<gene>
    <name evidence="2" type="ORF">Q5H91_02250</name>
</gene>
<organism evidence="2 3">
    <name type="scientific">Sphingomonas aurea</name>
    <dbReference type="NCBI Taxonomy" id="3063994"/>
    <lineage>
        <taxon>Bacteria</taxon>
        <taxon>Pseudomonadati</taxon>
        <taxon>Pseudomonadota</taxon>
        <taxon>Alphaproteobacteria</taxon>
        <taxon>Sphingomonadales</taxon>
        <taxon>Sphingomonadaceae</taxon>
        <taxon>Sphingomonas</taxon>
    </lineage>
</organism>
<evidence type="ECO:0000313" key="2">
    <source>
        <dbReference type="EMBL" id="MDP1026020.1"/>
    </source>
</evidence>
<evidence type="ECO:0000259" key="1">
    <source>
        <dbReference type="PROSITE" id="PS50851"/>
    </source>
</evidence>
<dbReference type="PANTHER" id="PTHR22617:SF23">
    <property type="entry name" value="CHEMOTAXIS PROTEIN CHEW"/>
    <property type="match status" value="1"/>
</dbReference>
<sequence>MTELFLIVQIAARWVAVPATEVESAVDIGAIVAVPHAPSTIRGLAALRSRVVTVIDTCTALGLPPCTEAKRAVIAQVQGHHYALLVDALDDVFALERLPLSSGLPLDGQWAACASGMVDRDGEPLLILDLSRLVPGAVAIAA</sequence>
<dbReference type="InterPro" id="IPR039315">
    <property type="entry name" value="CheW"/>
</dbReference>
<dbReference type="InterPro" id="IPR002545">
    <property type="entry name" value="CheW-lke_dom"/>
</dbReference>
<dbReference type="Gene3D" id="2.30.30.40">
    <property type="entry name" value="SH3 Domains"/>
    <property type="match status" value="1"/>
</dbReference>
<proteinExistence type="predicted"/>
<dbReference type="RefSeq" id="WP_305171591.1">
    <property type="nucleotide sequence ID" value="NZ_JAUUDS010000001.1"/>
</dbReference>
<dbReference type="Proteomes" id="UP001230685">
    <property type="component" value="Unassembled WGS sequence"/>
</dbReference>
<dbReference type="InterPro" id="IPR036061">
    <property type="entry name" value="CheW-like_dom_sf"/>
</dbReference>
<dbReference type="PANTHER" id="PTHR22617">
    <property type="entry name" value="CHEMOTAXIS SENSOR HISTIDINE KINASE-RELATED"/>
    <property type="match status" value="1"/>
</dbReference>
<dbReference type="Gene3D" id="2.40.50.180">
    <property type="entry name" value="CheA-289, Domain 4"/>
    <property type="match status" value="1"/>
</dbReference>
<dbReference type="SUPFAM" id="SSF50341">
    <property type="entry name" value="CheW-like"/>
    <property type="match status" value="1"/>
</dbReference>